<evidence type="ECO:0000313" key="1">
    <source>
        <dbReference type="EMBL" id="PSV00903.1"/>
    </source>
</evidence>
<proteinExistence type="predicted"/>
<accession>A0A2T3KM75</accession>
<evidence type="ECO:0000313" key="2">
    <source>
        <dbReference type="Proteomes" id="UP000241426"/>
    </source>
</evidence>
<name>A0A2T3KM75_9GAMM</name>
<organism evidence="1 2">
    <name type="scientific">Photobacterium kishitanii</name>
    <dbReference type="NCBI Taxonomy" id="318456"/>
    <lineage>
        <taxon>Bacteria</taxon>
        <taxon>Pseudomonadati</taxon>
        <taxon>Pseudomonadota</taxon>
        <taxon>Gammaproteobacteria</taxon>
        <taxon>Vibrionales</taxon>
        <taxon>Vibrionaceae</taxon>
        <taxon>Photobacterium</taxon>
    </lineage>
</organism>
<dbReference type="RefSeq" id="WP_107288630.1">
    <property type="nucleotide sequence ID" value="NZ_PYNF01000002.1"/>
</dbReference>
<protein>
    <submittedName>
        <fullName evidence="1">Uncharacterized protein</fullName>
    </submittedName>
</protein>
<sequence>MAMCLVKKSNDGDVCFSFDLNIYAFLTDTFFSDYRGRYKRAVLIQCQSSESFNSSYINGLESEMMKIIFKVSIANVINYSATDCKEAALALNFLNNFDCKNKASELIKALQFISTHKGVGFDSIEVRLLE</sequence>
<dbReference type="Proteomes" id="UP000241426">
    <property type="component" value="Unassembled WGS sequence"/>
</dbReference>
<gene>
    <name evidence="1" type="ORF">C9J27_02430</name>
</gene>
<dbReference type="AlphaFoldDB" id="A0A2T3KM75"/>
<reference evidence="1 2" key="1">
    <citation type="submission" date="2018-01" db="EMBL/GenBank/DDBJ databases">
        <title>Whole genome sequencing of Histamine producing bacteria.</title>
        <authorList>
            <person name="Butler K."/>
        </authorList>
    </citation>
    <scope>NUCLEOTIDE SEQUENCE [LARGE SCALE GENOMIC DNA]</scope>
    <source>
        <strain evidence="1 2">FS-7.2</strain>
    </source>
</reference>
<comment type="caution">
    <text evidence="1">The sequence shown here is derived from an EMBL/GenBank/DDBJ whole genome shotgun (WGS) entry which is preliminary data.</text>
</comment>
<dbReference type="EMBL" id="PYNF01000002">
    <property type="protein sequence ID" value="PSV00903.1"/>
    <property type="molecule type" value="Genomic_DNA"/>
</dbReference>